<evidence type="ECO:0000313" key="4">
    <source>
        <dbReference type="Proteomes" id="UP000078316"/>
    </source>
</evidence>
<dbReference type="GO" id="GO:0016491">
    <property type="term" value="F:oxidoreductase activity"/>
    <property type="evidence" value="ECO:0007669"/>
    <property type="project" value="InterPro"/>
</dbReference>
<reference evidence="3 4" key="1">
    <citation type="submission" date="2016-04" db="EMBL/GenBank/DDBJ databases">
        <authorList>
            <person name="Evans L.H."/>
            <person name="Alamgir A."/>
            <person name="Owens N."/>
            <person name="Weber N.D."/>
            <person name="Virtaneva K."/>
            <person name="Barbian K."/>
            <person name="Babar A."/>
            <person name="Rosenke K."/>
        </authorList>
    </citation>
    <scope>NUCLEOTIDE SEQUENCE [LARGE SCALE GENOMIC DNA]</scope>
    <source>
        <strain evidence="3 4">PMB02</strain>
    </source>
</reference>
<dbReference type="InterPro" id="IPR017927">
    <property type="entry name" value="FAD-bd_FR_type"/>
</dbReference>
<proteinExistence type="predicted"/>
<dbReference type="InterPro" id="IPR017938">
    <property type="entry name" value="Riboflavin_synthase-like_b-brl"/>
</dbReference>
<dbReference type="PANTHER" id="PTHR47354:SF5">
    <property type="entry name" value="PROTEIN RFBI"/>
    <property type="match status" value="1"/>
</dbReference>
<dbReference type="Proteomes" id="UP000078316">
    <property type="component" value="Unassembled WGS sequence"/>
</dbReference>
<dbReference type="Pfam" id="PF00970">
    <property type="entry name" value="FAD_binding_6"/>
    <property type="match status" value="1"/>
</dbReference>
<dbReference type="AlphaFoldDB" id="A0A179S349"/>
<dbReference type="PROSITE" id="PS51384">
    <property type="entry name" value="FAD_FR"/>
    <property type="match status" value="1"/>
</dbReference>
<dbReference type="EMBL" id="LWHQ01000047">
    <property type="protein sequence ID" value="OAS20171.1"/>
    <property type="molecule type" value="Genomic_DNA"/>
</dbReference>
<evidence type="ECO:0000256" key="1">
    <source>
        <dbReference type="ARBA" id="ARBA00034078"/>
    </source>
</evidence>
<dbReference type="InterPro" id="IPR001433">
    <property type="entry name" value="OxRdtase_FAD/NAD-bd"/>
</dbReference>
<dbReference type="Gene3D" id="3.40.50.80">
    <property type="entry name" value="Nucleotide-binding domain of ferredoxin-NADP reductase (FNR) module"/>
    <property type="match status" value="1"/>
</dbReference>
<protein>
    <submittedName>
        <fullName evidence="3">Oxidoreductase</fullName>
    </submittedName>
</protein>
<dbReference type="OrthoDB" id="9786134at2"/>
<dbReference type="InterPro" id="IPR050415">
    <property type="entry name" value="MRET"/>
</dbReference>
<dbReference type="PRINTS" id="PR00410">
    <property type="entry name" value="PHEHYDRXLASE"/>
</dbReference>
<dbReference type="PANTHER" id="PTHR47354">
    <property type="entry name" value="NADH OXIDOREDUCTASE HCR"/>
    <property type="match status" value="1"/>
</dbReference>
<dbReference type="STRING" id="427683.A5481_24055"/>
<evidence type="ECO:0000313" key="3">
    <source>
        <dbReference type="EMBL" id="OAS20171.1"/>
    </source>
</evidence>
<dbReference type="SUPFAM" id="SSF52343">
    <property type="entry name" value="Ferredoxin reductase-like, C-terminal NADP-linked domain"/>
    <property type="match status" value="1"/>
</dbReference>
<dbReference type="InterPro" id="IPR039261">
    <property type="entry name" value="FNR_nucleotide-bd"/>
</dbReference>
<dbReference type="InterPro" id="IPR001709">
    <property type="entry name" value="Flavoprot_Pyr_Nucl_cyt_Rdtase"/>
</dbReference>
<comment type="caution">
    <text evidence="3">The sequence shown here is derived from an EMBL/GenBank/DDBJ whole genome shotgun (WGS) entry which is preliminary data.</text>
</comment>
<dbReference type="Gene3D" id="2.40.30.10">
    <property type="entry name" value="Translation factors"/>
    <property type="match status" value="1"/>
</dbReference>
<dbReference type="InterPro" id="IPR008333">
    <property type="entry name" value="Cbr1-like_FAD-bd_dom"/>
</dbReference>
<sequence length="239" mass="25352">MDATRPLTWQDATITAAVPETPRVRRLTLAVGWDRPFRAGQHVDVRLTAPDGYQAQRSYSIASSPARPGTIDLLIERLDDGEVSGFFADVAEPGDAIELRGPIGGAFVWDPGMGGPLLLVGGGSGVVPLLAMLRHRAEAAPDVPALLLYSARSADEVIVRDELIRRDAWEPGFRLMLALTRAPGGRRVDAGRIAEALAALGSPAHTFVCGGNPFVSAVSDLLVEAGVPARTIRTERFGG</sequence>
<dbReference type="SUPFAM" id="SSF63380">
    <property type="entry name" value="Riboflavin synthase domain-like"/>
    <property type="match status" value="1"/>
</dbReference>
<evidence type="ECO:0000259" key="2">
    <source>
        <dbReference type="PROSITE" id="PS51384"/>
    </source>
</evidence>
<accession>A0A179S349</accession>
<dbReference type="RefSeq" id="WP_048436238.1">
    <property type="nucleotide sequence ID" value="NZ_LWHQ01000047.1"/>
</dbReference>
<organism evidence="3 4">
    <name type="scientific">Methylobacterium platani</name>
    <dbReference type="NCBI Taxonomy" id="427683"/>
    <lineage>
        <taxon>Bacteria</taxon>
        <taxon>Pseudomonadati</taxon>
        <taxon>Pseudomonadota</taxon>
        <taxon>Alphaproteobacteria</taxon>
        <taxon>Hyphomicrobiales</taxon>
        <taxon>Methylobacteriaceae</taxon>
        <taxon>Methylobacterium</taxon>
    </lineage>
</organism>
<name>A0A179S349_9HYPH</name>
<comment type="cofactor">
    <cofactor evidence="1">
        <name>[2Fe-2S] cluster</name>
        <dbReference type="ChEBI" id="CHEBI:190135"/>
    </cofactor>
</comment>
<gene>
    <name evidence="3" type="ORF">A5481_24055</name>
</gene>
<dbReference type="PRINTS" id="PR00371">
    <property type="entry name" value="FPNCR"/>
</dbReference>
<dbReference type="Pfam" id="PF00175">
    <property type="entry name" value="NAD_binding_1"/>
    <property type="match status" value="1"/>
</dbReference>
<feature type="domain" description="FAD-binding FR-type" evidence="2">
    <location>
        <begin position="7"/>
        <end position="109"/>
    </location>
</feature>